<comment type="similarity">
    <text evidence="1">Belongs to the helicase family. RecQ subfamily.</text>
</comment>
<dbReference type="PROSITE" id="PS51192">
    <property type="entry name" value="HELICASE_ATP_BIND_1"/>
    <property type="match status" value="1"/>
</dbReference>
<dbReference type="EC" id="5.6.2.4" evidence="5"/>
<dbReference type="SMART" id="SM00487">
    <property type="entry name" value="DEXDc"/>
    <property type="match status" value="1"/>
</dbReference>
<comment type="caution">
    <text evidence="7">The sequence shown here is derived from an EMBL/GenBank/DDBJ whole genome shotgun (WGS) entry which is preliminary data.</text>
</comment>
<keyword evidence="7" id="KW-0378">Hydrolase</keyword>
<dbReference type="GO" id="GO:0009378">
    <property type="term" value="F:four-way junction helicase activity"/>
    <property type="evidence" value="ECO:0007669"/>
    <property type="project" value="TreeGrafter"/>
</dbReference>
<dbReference type="SUPFAM" id="SSF52540">
    <property type="entry name" value="P-loop containing nucleoside triphosphate hydrolases"/>
    <property type="match status" value="1"/>
</dbReference>
<protein>
    <recommendedName>
        <fullName evidence="5">DNA 3'-5' helicase</fullName>
        <ecNumber evidence="5">5.6.2.4</ecNumber>
    </recommendedName>
</protein>
<proteinExistence type="inferred from homology"/>
<evidence type="ECO:0000313" key="7">
    <source>
        <dbReference type="EMBL" id="KAJ7658412.1"/>
    </source>
</evidence>
<dbReference type="InterPro" id="IPR011545">
    <property type="entry name" value="DEAD/DEAH_box_helicase_dom"/>
</dbReference>
<dbReference type="GO" id="GO:0043138">
    <property type="term" value="F:3'-5' DNA helicase activity"/>
    <property type="evidence" value="ECO:0007669"/>
    <property type="project" value="UniProtKB-EC"/>
</dbReference>
<dbReference type="InterPro" id="IPR027417">
    <property type="entry name" value="P-loop_NTPase"/>
</dbReference>
<dbReference type="GO" id="GO:0000724">
    <property type="term" value="P:double-strand break repair via homologous recombination"/>
    <property type="evidence" value="ECO:0007669"/>
    <property type="project" value="TreeGrafter"/>
</dbReference>
<dbReference type="GO" id="GO:0005737">
    <property type="term" value="C:cytoplasm"/>
    <property type="evidence" value="ECO:0007669"/>
    <property type="project" value="TreeGrafter"/>
</dbReference>
<dbReference type="EMBL" id="JARKIE010000281">
    <property type="protein sequence ID" value="KAJ7658412.1"/>
    <property type="molecule type" value="Genomic_DNA"/>
</dbReference>
<dbReference type="Proteomes" id="UP001221757">
    <property type="component" value="Unassembled WGS sequence"/>
</dbReference>
<dbReference type="GO" id="GO:0005524">
    <property type="term" value="F:ATP binding"/>
    <property type="evidence" value="ECO:0007669"/>
    <property type="project" value="InterPro"/>
</dbReference>
<evidence type="ECO:0000259" key="6">
    <source>
        <dbReference type="PROSITE" id="PS51192"/>
    </source>
</evidence>
<dbReference type="PANTHER" id="PTHR13710:SF105">
    <property type="entry name" value="ATP-DEPENDENT DNA HELICASE Q1"/>
    <property type="match status" value="1"/>
</dbReference>
<dbReference type="AlphaFoldDB" id="A0AAD7CQL9"/>
<comment type="catalytic activity">
    <reaction evidence="4">
        <text>Couples ATP hydrolysis with the unwinding of duplex DNA by translocating in the 3'-5' direction.</text>
        <dbReference type="EC" id="5.6.2.4"/>
    </reaction>
</comment>
<evidence type="ECO:0000256" key="2">
    <source>
        <dbReference type="ARBA" id="ARBA00023125"/>
    </source>
</evidence>
<keyword evidence="2" id="KW-0238">DNA-binding</keyword>
<evidence type="ECO:0000256" key="3">
    <source>
        <dbReference type="ARBA" id="ARBA00023235"/>
    </source>
</evidence>
<dbReference type="PANTHER" id="PTHR13710">
    <property type="entry name" value="DNA HELICASE RECQ FAMILY MEMBER"/>
    <property type="match status" value="1"/>
</dbReference>
<gene>
    <name evidence="7" type="ORF">B0H17DRAFT_955279</name>
</gene>
<keyword evidence="8" id="KW-1185">Reference proteome</keyword>
<feature type="domain" description="Helicase ATP-binding" evidence="6">
    <location>
        <begin position="69"/>
        <end position="253"/>
    </location>
</feature>
<evidence type="ECO:0000256" key="5">
    <source>
        <dbReference type="ARBA" id="ARBA00034808"/>
    </source>
</evidence>
<sequence>MLLSVIRKLDEEDAIRYTIILILPTRLPPRPFILSLSQKECATALCACLLVYCFTRGKIVPHQGQLEASLALTSGRDSAVIARTGYGKTLCIAILLLLEPGTITLTVSPLKRLQMMQVRDFMQKYNIPTIAINEDTPQSPELWAKIAKGEIPHLIVQPEQFRMNHGHLPRLARLLNDRGFSSKIARVAIDEAHNIYTAGTVINGHPAFRPAWGALGKLQVKLPKTTTLQALSATLPGYIYHTIHQNLGFRSDSLIISASINRPNIIYATHVLVDGRRNLHNLDCIIPDPFHPPMHLPKIVIFHGEKIETSNVSQYLNARLPEPFQKLGIC</sequence>
<name>A0AAD7CQL9_MYCRO</name>
<evidence type="ECO:0000313" key="8">
    <source>
        <dbReference type="Proteomes" id="UP001221757"/>
    </source>
</evidence>
<dbReference type="GO" id="GO:0003677">
    <property type="term" value="F:DNA binding"/>
    <property type="evidence" value="ECO:0007669"/>
    <property type="project" value="UniProtKB-KW"/>
</dbReference>
<reference evidence="7" key="1">
    <citation type="submission" date="2023-03" db="EMBL/GenBank/DDBJ databases">
        <title>Massive genome expansion in bonnet fungi (Mycena s.s.) driven by repeated elements and novel gene families across ecological guilds.</title>
        <authorList>
            <consortium name="Lawrence Berkeley National Laboratory"/>
            <person name="Harder C.B."/>
            <person name="Miyauchi S."/>
            <person name="Viragh M."/>
            <person name="Kuo A."/>
            <person name="Thoen E."/>
            <person name="Andreopoulos B."/>
            <person name="Lu D."/>
            <person name="Skrede I."/>
            <person name="Drula E."/>
            <person name="Henrissat B."/>
            <person name="Morin E."/>
            <person name="Kohler A."/>
            <person name="Barry K."/>
            <person name="LaButti K."/>
            <person name="Morin E."/>
            <person name="Salamov A."/>
            <person name="Lipzen A."/>
            <person name="Mereny Z."/>
            <person name="Hegedus B."/>
            <person name="Baldrian P."/>
            <person name="Stursova M."/>
            <person name="Weitz H."/>
            <person name="Taylor A."/>
            <person name="Grigoriev I.V."/>
            <person name="Nagy L.G."/>
            <person name="Martin F."/>
            <person name="Kauserud H."/>
        </authorList>
    </citation>
    <scope>NUCLEOTIDE SEQUENCE</scope>
    <source>
        <strain evidence="7">CBHHK067</strain>
    </source>
</reference>
<evidence type="ECO:0000256" key="1">
    <source>
        <dbReference type="ARBA" id="ARBA00005446"/>
    </source>
</evidence>
<keyword evidence="3" id="KW-0413">Isomerase</keyword>
<dbReference type="Pfam" id="PF00270">
    <property type="entry name" value="DEAD"/>
    <property type="match status" value="1"/>
</dbReference>
<dbReference type="GO" id="GO:0016787">
    <property type="term" value="F:hydrolase activity"/>
    <property type="evidence" value="ECO:0007669"/>
    <property type="project" value="UniProtKB-KW"/>
</dbReference>
<dbReference type="Gene3D" id="3.40.50.300">
    <property type="entry name" value="P-loop containing nucleotide triphosphate hydrolases"/>
    <property type="match status" value="1"/>
</dbReference>
<organism evidence="7 8">
    <name type="scientific">Mycena rosella</name>
    <name type="common">Pink bonnet</name>
    <name type="synonym">Agaricus rosellus</name>
    <dbReference type="NCBI Taxonomy" id="1033263"/>
    <lineage>
        <taxon>Eukaryota</taxon>
        <taxon>Fungi</taxon>
        <taxon>Dikarya</taxon>
        <taxon>Basidiomycota</taxon>
        <taxon>Agaricomycotina</taxon>
        <taxon>Agaricomycetes</taxon>
        <taxon>Agaricomycetidae</taxon>
        <taxon>Agaricales</taxon>
        <taxon>Marasmiineae</taxon>
        <taxon>Mycenaceae</taxon>
        <taxon>Mycena</taxon>
    </lineage>
</organism>
<accession>A0AAD7CQL9</accession>
<evidence type="ECO:0000256" key="4">
    <source>
        <dbReference type="ARBA" id="ARBA00034617"/>
    </source>
</evidence>
<dbReference type="InterPro" id="IPR014001">
    <property type="entry name" value="Helicase_ATP-bd"/>
</dbReference>
<dbReference type="GO" id="GO:0005694">
    <property type="term" value="C:chromosome"/>
    <property type="evidence" value="ECO:0007669"/>
    <property type="project" value="TreeGrafter"/>
</dbReference>